<dbReference type="Proteomes" id="UP000315423">
    <property type="component" value="Unassembled WGS sequence"/>
</dbReference>
<dbReference type="EMBL" id="QYBA01000231">
    <property type="protein sequence ID" value="TKY91260.1"/>
    <property type="molecule type" value="Genomic_DNA"/>
</dbReference>
<sequence length="78" mass="8365">MVIKKYESEGITIEIRSGKCIGCARCVDICPVGVFELDMKKGYATAPNVEECTKCCMCVDSCFAGAITHSSCSKSSIN</sequence>
<name>A0AC61S9N3_9EURY</name>
<organism evidence="1 2">
    <name type="scientific">Candidatus Methanomarinus sp</name>
    <dbReference type="NCBI Taxonomy" id="3386244"/>
    <lineage>
        <taxon>Archaea</taxon>
        <taxon>Methanobacteriati</taxon>
        <taxon>Methanobacteriota</taxon>
        <taxon>Stenosarchaea group</taxon>
        <taxon>Methanomicrobia</taxon>
        <taxon>Methanosarcinales</taxon>
        <taxon>ANME-2 cluster</taxon>
        <taxon>Candidatus Methanocomedenaceae</taxon>
        <taxon>Candidatus Methanomarinus</taxon>
    </lineage>
</organism>
<evidence type="ECO:0000313" key="2">
    <source>
        <dbReference type="Proteomes" id="UP000315423"/>
    </source>
</evidence>
<accession>A0AC61S9N3</accession>
<reference evidence="1" key="1">
    <citation type="submission" date="2018-09" db="EMBL/GenBank/DDBJ databases">
        <title>A genomic encyclopedia of anaerobic methanotrophic archaea.</title>
        <authorList>
            <person name="Skennerton C.T."/>
            <person name="Chadwick G.L."/>
            <person name="Laso-Perez R."/>
            <person name="Leu A.O."/>
            <person name="Speth D.R."/>
            <person name="Yu H."/>
            <person name="Morgan-Lang C."/>
            <person name="Hatzenpichler R."/>
            <person name="Goudeau D."/>
            <person name="Malmstrom R."/>
            <person name="Woyke T."/>
            <person name="Hallam S."/>
            <person name="Tyson G.W."/>
            <person name="Wegener G."/>
            <person name="Boetius A."/>
            <person name="Orphan V.J."/>
        </authorList>
    </citation>
    <scope>NUCLEOTIDE SEQUENCE</scope>
    <source>
        <strain evidence="1">CONS3730D10UFb2</strain>
    </source>
</reference>
<protein>
    <submittedName>
        <fullName evidence="1">4Fe-4S dicluster domain-containing protein</fullName>
    </submittedName>
</protein>
<gene>
    <name evidence="1" type="ORF">C5S46_06800</name>
</gene>
<evidence type="ECO:0000313" key="1">
    <source>
        <dbReference type="EMBL" id="TKY91260.1"/>
    </source>
</evidence>
<comment type="caution">
    <text evidence="1">The sequence shown here is derived from an EMBL/GenBank/DDBJ whole genome shotgun (WGS) entry which is preliminary data.</text>
</comment>
<proteinExistence type="predicted"/>